<dbReference type="EMBL" id="FOQY01000002">
    <property type="protein sequence ID" value="SFI30550.1"/>
    <property type="molecule type" value="Genomic_DNA"/>
</dbReference>
<feature type="domain" description="Bacterial transcriptional activator" evidence="3">
    <location>
        <begin position="87"/>
        <end position="228"/>
    </location>
</feature>
<dbReference type="InterPro" id="IPR051677">
    <property type="entry name" value="AfsR-DnrI-RedD_regulator"/>
</dbReference>
<dbReference type="Gene3D" id="1.10.10.10">
    <property type="entry name" value="Winged helix-like DNA-binding domain superfamily/Winged helix DNA-binding domain"/>
    <property type="match status" value="1"/>
</dbReference>
<protein>
    <submittedName>
        <fullName evidence="4">DNA-binding transcriptional activator of the SARP family</fullName>
    </submittedName>
</protein>
<keyword evidence="5" id="KW-1185">Reference proteome</keyword>
<dbReference type="InterPro" id="IPR036388">
    <property type="entry name" value="WH-like_DNA-bd_sf"/>
</dbReference>
<gene>
    <name evidence="4" type="ORF">SAMN05216275_102348</name>
</gene>
<keyword evidence="2" id="KW-0804">Transcription</keyword>
<dbReference type="Pfam" id="PF03704">
    <property type="entry name" value="BTAD"/>
    <property type="match status" value="1"/>
</dbReference>
<dbReference type="SUPFAM" id="SSF52540">
    <property type="entry name" value="P-loop containing nucleoside triphosphate hydrolases"/>
    <property type="match status" value="1"/>
</dbReference>
<dbReference type="PANTHER" id="PTHR35807:SF1">
    <property type="entry name" value="TRANSCRIPTIONAL REGULATOR REDD"/>
    <property type="match status" value="1"/>
</dbReference>
<reference evidence="5" key="1">
    <citation type="submission" date="2016-10" db="EMBL/GenBank/DDBJ databases">
        <authorList>
            <person name="Varghese N."/>
            <person name="Submissions S."/>
        </authorList>
    </citation>
    <scope>NUCLEOTIDE SEQUENCE [LARGE SCALE GENOMIC DNA]</scope>
    <source>
        <strain evidence="5">CGMCC 4.2126</strain>
    </source>
</reference>
<dbReference type="SMART" id="SM01043">
    <property type="entry name" value="BTAD"/>
    <property type="match status" value="1"/>
</dbReference>
<dbReference type="GO" id="GO:0006355">
    <property type="term" value="P:regulation of DNA-templated transcription"/>
    <property type="evidence" value="ECO:0007669"/>
    <property type="project" value="TreeGrafter"/>
</dbReference>
<dbReference type="Proteomes" id="UP000199111">
    <property type="component" value="Unassembled WGS sequence"/>
</dbReference>
<evidence type="ECO:0000313" key="4">
    <source>
        <dbReference type="EMBL" id="SFI30550.1"/>
    </source>
</evidence>
<dbReference type="GO" id="GO:0003677">
    <property type="term" value="F:DNA binding"/>
    <property type="evidence" value="ECO:0007669"/>
    <property type="project" value="UniProtKB-KW"/>
</dbReference>
<evidence type="ECO:0000256" key="2">
    <source>
        <dbReference type="ARBA" id="ARBA00023163"/>
    </source>
</evidence>
<dbReference type="PRINTS" id="PR00364">
    <property type="entry name" value="DISEASERSIST"/>
</dbReference>
<dbReference type="InterPro" id="IPR011990">
    <property type="entry name" value="TPR-like_helical_dom_sf"/>
</dbReference>
<name>A0A1I3H4R2_9ACTN</name>
<proteinExistence type="predicted"/>
<dbReference type="InterPro" id="IPR027417">
    <property type="entry name" value="P-loop_NTPase"/>
</dbReference>
<dbReference type="InterPro" id="IPR005158">
    <property type="entry name" value="BTAD"/>
</dbReference>
<dbReference type="SUPFAM" id="SSF48452">
    <property type="entry name" value="TPR-like"/>
    <property type="match status" value="2"/>
</dbReference>
<dbReference type="AlphaFoldDB" id="A0A1I3H4R2"/>
<evidence type="ECO:0000313" key="5">
    <source>
        <dbReference type="Proteomes" id="UP000199111"/>
    </source>
</evidence>
<accession>A0A1I3H4R2</accession>
<dbReference type="CDD" id="cd15831">
    <property type="entry name" value="BTAD"/>
    <property type="match status" value="1"/>
</dbReference>
<keyword evidence="1" id="KW-0805">Transcription regulation</keyword>
<dbReference type="Gene3D" id="1.25.40.10">
    <property type="entry name" value="Tetratricopeptide repeat domain"/>
    <property type="match status" value="2"/>
</dbReference>
<dbReference type="PANTHER" id="PTHR35807">
    <property type="entry name" value="TRANSCRIPTIONAL REGULATOR REDD-RELATED"/>
    <property type="match status" value="1"/>
</dbReference>
<organism evidence="4 5">
    <name type="scientific">Streptosporangium canum</name>
    <dbReference type="NCBI Taxonomy" id="324952"/>
    <lineage>
        <taxon>Bacteria</taxon>
        <taxon>Bacillati</taxon>
        <taxon>Actinomycetota</taxon>
        <taxon>Actinomycetes</taxon>
        <taxon>Streptosporangiales</taxon>
        <taxon>Streptosporangiaceae</taxon>
        <taxon>Streptosporangium</taxon>
    </lineage>
</organism>
<sequence length="867" mass="94465">MDFGVLGPVTVQGHPISSGKQMIMLASLLCHANEQVTGDALVDAAWPLAPPSPSTFRWHLHSLRGVVGERLIRRGDSYLLAVEDGELDTARFEDLVRRADAEPPERALPLLDSAMALWRCEPYDGLLDLAVIRAEAARLAEARLLAVEARARVLMALGRPAECVSDLTAAVSAHPLRESLIELRLRALAATGSRAEALRMFDQTRRRLRDELGVDPSGTLRRLHEDLLHHDPAPRLLPPDIHAFTGRTAELTVLDGLLDHPCGVAVISGVGGVGKSGLALHWAHRSRDRFPDGQLYANLGEHTPAEVLSRFLHALGAAVIPVEQPDQIALYRQMLAPRRVLVILDNAPDSARAKPLLPGAPGCVTVVTGRSRFESLVADVGALPMRLEEMPLADAALLLSRIARIEVSRAAPLAELCARLPLALRVAGARLLTRPGWGVETLAARLTGEHRLDELRAGELDVRATLEAGYDDLPPTERTLFERLGLLRVPTFTAWMAAALLRVPVSTGGDLLERLAERQLLQPEGFDIAGQERYRFHDLIRLLARERAGTGPGHDAIVRRFLSCLLWLSREAYLREYRGRFRLIESDSPLWQPSGEVVPADPMSWMAAERATLSAAVRQAADLGQANLSWGLALAAVRLYEIHGHFLDWVQSSRVALQSCLDNGDDRGAAVMTMSLGTVAVFQKHHAQAVTLLTQALPSLDDDAFRALTLSNLAIAELALGQTETAITHLTEAAELARAAGDEVIEAVALARLAFHHDDPRPLLDRAGDLAAGHRRVSLMVLLCDLRVTLRTRCHVHADVLSNRLLTEVGLYGDRVLEREALCLRADSLTALGRAGEAAACLRRAHELALAQHALPEARRIAGLLGR</sequence>
<evidence type="ECO:0000259" key="3">
    <source>
        <dbReference type="SMART" id="SM01043"/>
    </source>
</evidence>
<evidence type="ECO:0000256" key="1">
    <source>
        <dbReference type="ARBA" id="ARBA00023015"/>
    </source>
</evidence>
<keyword evidence="4" id="KW-0238">DNA-binding</keyword>